<dbReference type="Proteomes" id="UP000015105">
    <property type="component" value="Chromosome 6D"/>
</dbReference>
<dbReference type="SUPFAM" id="SSF52047">
    <property type="entry name" value="RNI-like"/>
    <property type="match status" value="1"/>
</dbReference>
<dbReference type="InterPro" id="IPR053197">
    <property type="entry name" value="F-box_SCFL_complex_component"/>
</dbReference>
<feature type="region of interest" description="Disordered" evidence="1">
    <location>
        <begin position="1"/>
        <end position="87"/>
    </location>
</feature>
<feature type="domain" description="F-box" evidence="2">
    <location>
        <begin position="159"/>
        <end position="205"/>
    </location>
</feature>
<dbReference type="Gene3D" id="1.20.1280.50">
    <property type="match status" value="1"/>
</dbReference>
<reference evidence="4" key="1">
    <citation type="journal article" date="2014" name="Science">
        <title>Ancient hybridizations among the ancestral genomes of bread wheat.</title>
        <authorList>
            <consortium name="International Wheat Genome Sequencing Consortium,"/>
            <person name="Marcussen T."/>
            <person name="Sandve S.R."/>
            <person name="Heier L."/>
            <person name="Spannagl M."/>
            <person name="Pfeifer M."/>
            <person name="Jakobsen K.S."/>
            <person name="Wulff B.B."/>
            <person name="Steuernagel B."/>
            <person name="Mayer K.F."/>
            <person name="Olsen O.A."/>
        </authorList>
    </citation>
    <scope>NUCLEOTIDE SEQUENCE [LARGE SCALE GENOMIC DNA]</scope>
    <source>
        <strain evidence="4">cv. AL8/78</strain>
    </source>
</reference>
<protein>
    <recommendedName>
        <fullName evidence="2">F-box domain-containing protein</fullName>
    </recommendedName>
</protein>
<evidence type="ECO:0000256" key="1">
    <source>
        <dbReference type="SAM" id="MobiDB-lite"/>
    </source>
</evidence>
<evidence type="ECO:0000313" key="4">
    <source>
        <dbReference type="Proteomes" id="UP000015105"/>
    </source>
</evidence>
<dbReference type="AlphaFoldDB" id="A0A453NAH3"/>
<dbReference type="InterPro" id="IPR001810">
    <property type="entry name" value="F-box_dom"/>
</dbReference>
<evidence type="ECO:0000259" key="2">
    <source>
        <dbReference type="PROSITE" id="PS50181"/>
    </source>
</evidence>
<dbReference type="InterPro" id="IPR036047">
    <property type="entry name" value="F-box-like_dom_sf"/>
</dbReference>
<feature type="compositionally biased region" description="Basic and acidic residues" evidence="1">
    <location>
        <begin position="62"/>
        <end position="76"/>
    </location>
</feature>
<dbReference type="InterPro" id="IPR032675">
    <property type="entry name" value="LRR_dom_sf"/>
</dbReference>
<reference evidence="3" key="5">
    <citation type="journal article" date="2021" name="G3 (Bethesda)">
        <title>Aegilops tauschii genome assembly Aet v5.0 features greater sequence contiguity and improved annotation.</title>
        <authorList>
            <person name="Wang L."/>
            <person name="Zhu T."/>
            <person name="Rodriguez J.C."/>
            <person name="Deal K.R."/>
            <person name="Dubcovsky J."/>
            <person name="McGuire P.E."/>
            <person name="Lux T."/>
            <person name="Spannagl M."/>
            <person name="Mayer K.F.X."/>
            <person name="Baldrich P."/>
            <person name="Meyers B.C."/>
            <person name="Huo N."/>
            <person name="Gu Y.Q."/>
            <person name="Zhou H."/>
            <person name="Devos K.M."/>
            <person name="Bennetzen J.L."/>
            <person name="Unver T."/>
            <person name="Budak H."/>
            <person name="Gulick P.J."/>
            <person name="Galiba G."/>
            <person name="Kalapos B."/>
            <person name="Nelson D.R."/>
            <person name="Li P."/>
            <person name="You F.M."/>
            <person name="Luo M.C."/>
            <person name="Dvorak J."/>
        </authorList>
    </citation>
    <scope>NUCLEOTIDE SEQUENCE [LARGE SCALE GENOMIC DNA]</scope>
    <source>
        <strain evidence="3">cv. AL8/78</strain>
    </source>
</reference>
<dbReference type="Gene3D" id="3.80.10.10">
    <property type="entry name" value="Ribonuclease Inhibitor"/>
    <property type="match status" value="1"/>
</dbReference>
<keyword evidence="4" id="KW-1185">Reference proteome</keyword>
<organism evidence="3 4">
    <name type="scientific">Aegilops tauschii subsp. strangulata</name>
    <name type="common">Goatgrass</name>
    <dbReference type="NCBI Taxonomy" id="200361"/>
    <lineage>
        <taxon>Eukaryota</taxon>
        <taxon>Viridiplantae</taxon>
        <taxon>Streptophyta</taxon>
        <taxon>Embryophyta</taxon>
        <taxon>Tracheophyta</taxon>
        <taxon>Spermatophyta</taxon>
        <taxon>Magnoliopsida</taxon>
        <taxon>Liliopsida</taxon>
        <taxon>Poales</taxon>
        <taxon>Poaceae</taxon>
        <taxon>BOP clade</taxon>
        <taxon>Pooideae</taxon>
        <taxon>Triticodae</taxon>
        <taxon>Triticeae</taxon>
        <taxon>Triticinae</taxon>
        <taxon>Aegilops</taxon>
    </lineage>
</organism>
<name>A0A453NAH3_AEGTS</name>
<dbReference type="Gramene" id="AET6Gv20294200.2">
    <property type="protein sequence ID" value="AET6Gv20294200.2"/>
    <property type="gene ID" value="AET6Gv20294200"/>
</dbReference>
<dbReference type="SUPFAM" id="SSF81383">
    <property type="entry name" value="F-box domain"/>
    <property type="match status" value="1"/>
</dbReference>
<evidence type="ECO:0000313" key="3">
    <source>
        <dbReference type="EnsemblPlants" id="AET6Gv20294200.2"/>
    </source>
</evidence>
<reference evidence="3" key="3">
    <citation type="journal article" date="2017" name="Nature">
        <title>Genome sequence of the progenitor of the wheat D genome Aegilops tauschii.</title>
        <authorList>
            <person name="Luo M.C."/>
            <person name="Gu Y.Q."/>
            <person name="Puiu D."/>
            <person name="Wang H."/>
            <person name="Twardziok S.O."/>
            <person name="Deal K.R."/>
            <person name="Huo N."/>
            <person name="Zhu T."/>
            <person name="Wang L."/>
            <person name="Wang Y."/>
            <person name="McGuire P.E."/>
            <person name="Liu S."/>
            <person name="Long H."/>
            <person name="Ramasamy R.K."/>
            <person name="Rodriguez J.C."/>
            <person name="Van S.L."/>
            <person name="Yuan L."/>
            <person name="Wang Z."/>
            <person name="Xia Z."/>
            <person name="Xiao L."/>
            <person name="Anderson O.D."/>
            <person name="Ouyang S."/>
            <person name="Liang Y."/>
            <person name="Zimin A.V."/>
            <person name="Pertea G."/>
            <person name="Qi P."/>
            <person name="Bennetzen J.L."/>
            <person name="Dai X."/>
            <person name="Dawson M.W."/>
            <person name="Muller H.G."/>
            <person name="Kugler K."/>
            <person name="Rivarola-Duarte L."/>
            <person name="Spannagl M."/>
            <person name="Mayer K.F.X."/>
            <person name="Lu F.H."/>
            <person name="Bevan M.W."/>
            <person name="Leroy P."/>
            <person name="Li P."/>
            <person name="You F.M."/>
            <person name="Sun Q."/>
            <person name="Liu Z."/>
            <person name="Lyons E."/>
            <person name="Wicker T."/>
            <person name="Salzberg S.L."/>
            <person name="Devos K.M."/>
            <person name="Dvorak J."/>
        </authorList>
    </citation>
    <scope>NUCLEOTIDE SEQUENCE [LARGE SCALE GENOMIC DNA]</scope>
    <source>
        <strain evidence="3">cv. AL8/78</strain>
    </source>
</reference>
<dbReference type="PANTHER" id="PTHR34223">
    <property type="entry name" value="OS11G0201299 PROTEIN"/>
    <property type="match status" value="1"/>
</dbReference>
<reference evidence="3" key="4">
    <citation type="submission" date="2019-03" db="UniProtKB">
        <authorList>
            <consortium name="EnsemblPlants"/>
        </authorList>
    </citation>
    <scope>IDENTIFICATION</scope>
</reference>
<dbReference type="Pfam" id="PF00646">
    <property type="entry name" value="F-box"/>
    <property type="match status" value="1"/>
</dbReference>
<accession>A0A453NAH3</accession>
<dbReference type="EnsemblPlants" id="AET6Gv20294200.2">
    <property type="protein sequence ID" value="AET6Gv20294200.2"/>
    <property type="gene ID" value="AET6Gv20294200"/>
</dbReference>
<dbReference type="PROSITE" id="PS50181">
    <property type="entry name" value="FBOX"/>
    <property type="match status" value="1"/>
</dbReference>
<sequence length="583" mass="65772">RDSSPSPPNPAPPAQTSRDQRLAGHLKSPGTFTFASPPRRSPPCSPQSLLGPHRRRPPGSMSHREKPAPAAERADRQALAPPPPRRVPMLPSYWVHLTPGGSYTPNPRQMESTTESSCSLTAVGGWSKVATDCRVENLCAARNRNQFEGMRKKAVVTSEDRISELPDVLLHHVLSLLPVHEAVQTSVLARRWRYLWKHIPVLRLLGPNKKRFTSAEDFDKFMNHLISLRGHLPLVSCEIQAYPTNDDYAGEPDEPLPNIYFDSWIQYALLCKVQVLKIIGDDVGAETELIVPLISQHLRSLEVHHVLVEKDFVDFSSCPMLEELKMQHCGLWVRKMSFPSLKRLWLTECNFPEAYRVCISAPSLVSLCLHDSGGKTPLLESMPLLDTVSLDLSGRCKDKCRGSGGDPSCEGCHGYPAGSYRSVLLNTLSNAVNLELKDQPEVYIYKRDLECCPIFGRLKTLLLDMWCRATDLHALVRILQHTPVLEKLTLQLRSDWNLLSAARGERKHVRIEQSFSCVHLKEVSIECEEKLRVKDKVNQIVKIMTRNGVLTENISFKKIPRPEVYRLVCVSPRAFDPYWSGED</sequence>
<proteinExistence type="predicted"/>
<feature type="compositionally biased region" description="Pro residues" evidence="1">
    <location>
        <begin position="1"/>
        <end position="13"/>
    </location>
</feature>
<reference evidence="4" key="2">
    <citation type="journal article" date="2017" name="Nat. Plants">
        <title>The Aegilops tauschii genome reveals multiple impacts of transposons.</title>
        <authorList>
            <person name="Zhao G."/>
            <person name="Zou C."/>
            <person name="Li K."/>
            <person name="Wang K."/>
            <person name="Li T."/>
            <person name="Gao L."/>
            <person name="Zhang X."/>
            <person name="Wang H."/>
            <person name="Yang Z."/>
            <person name="Liu X."/>
            <person name="Jiang W."/>
            <person name="Mao L."/>
            <person name="Kong X."/>
            <person name="Jiao Y."/>
            <person name="Jia J."/>
        </authorList>
    </citation>
    <scope>NUCLEOTIDE SEQUENCE [LARGE SCALE GENOMIC DNA]</scope>
    <source>
        <strain evidence="4">cv. AL8/78</strain>
    </source>
</reference>
<dbReference type="STRING" id="200361.A0A453NAH3"/>
<dbReference type="PANTHER" id="PTHR34223:SF11">
    <property type="entry name" value="F-BOX DOMAIN-CONTAINING PROTEIN"/>
    <property type="match status" value="1"/>
</dbReference>